<dbReference type="Pfam" id="PF00149">
    <property type="entry name" value="Metallophos"/>
    <property type="match status" value="1"/>
</dbReference>
<dbReference type="InterPro" id="IPR029052">
    <property type="entry name" value="Metallo-depent_PP-like"/>
</dbReference>
<dbReference type="OrthoDB" id="651281at2"/>
<protein>
    <submittedName>
        <fullName evidence="2">Calcineurin-like phosphoesterase family protein</fullName>
    </submittedName>
</protein>
<sequence length="420" mass="48799">MPLRILHLSDIHIFTETSDQLDLDKDIRNEIELDLDKLVKDNPIDLILIGGDIAFSGKVGEYLKAGEWITSICNRIGCKEENVLLVPGNHDACWDKICPILSNAHSYIKTIENRNKLNRKIKEIITHSSAKELFMAPFRHFFDFASRYGAVPLENFFYWQTDCMLDEKKIRITGVNSALISNKYDHKENSKLVLSEFQTTLNREKDVIHLVLCHHPIDWLLDGTDAYNDLSSRASILLFGHEHESRVKMDEAKGVLNIYAGAVTPSRNEDGWIPSYNILDLNLNNNTLEIRIAAREWDIRQKKFTSSIIESELYNIPLKEEAYVKAKDEEYSKEKDVEVINVRQEDPRRKLAFFFSQMPWFKQMSIIKNIPAISLDGINKKNADYRVTKNLFNDIFERNLQKELWNLVYKENNNLGNNPY</sequence>
<dbReference type="PANTHER" id="PTHR31302">
    <property type="entry name" value="TRANSMEMBRANE PROTEIN WITH METALLOPHOSPHOESTERASE DOMAIN-RELATED"/>
    <property type="match status" value="1"/>
</dbReference>
<dbReference type="GO" id="GO:0016787">
    <property type="term" value="F:hydrolase activity"/>
    <property type="evidence" value="ECO:0007669"/>
    <property type="project" value="InterPro"/>
</dbReference>
<keyword evidence="3" id="KW-1185">Reference proteome</keyword>
<evidence type="ECO:0000259" key="1">
    <source>
        <dbReference type="Pfam" id="PF00149"/>
    </source>
</evidence>
<evidence type="ECO:0000313" key="2">
    <source>
        <dbReference type="EMBL" id="PXV58832.1"/>
    </source>
</evidence>
<dbReference type="InterPro" id="IPR004843">
    <property type="entry name" value="Calcineurin-like_PHP"/>
</dbReference>
<dbReference type="RefSeq" id="WP_110312525.1">
    <property type="nucleotide sequence ID" value="NZ_QICL01000043.1"/>
</dbReference>
<comment type="caution">
    <text evidence="2">The sequence shown here is derived from an EMBL/GenBank/DDBJ whole genome shotgun (WGS) entry which is preliminary data.</text>
</comment>
<dbReference type="PANTHER" id="PTHR31302:SF0">
    <property type="entry name" value="TRANSMEMBRANE PROTEIN WITH METALLOPHOSPHOESTERASE DOMAIN"/>
    <property type="match status" value="1"/>
</dbReference>
<evidence type="ECO:0000313" key="3">
    <source>
        <dbReference type="Proteomes" id="UP000247973"/>
    </source>
</evidence>
<dbReference type="InterPro" id="IPR051158">
    <property type="entry name" value="Metallophosphoesterase_sf"/>
</dbReference>
<accession>A0A2V3PHU4</accession>
<gene>
    <name evidence="2" type="ORF">CLV62_14312</name>
</gene>
<dbReference type="AlphaFoldDB" id="A0A2V3PHU4"/>
<feature type="domain" description="Calcineurin-like phosphoesterase" evidence="1">
    <location>
        <begin position="3"/>
        <end position="244"/>
    </location>
</feature>
<name>A0A2V3PHU4_9BACT</name>
<dbReference type="SUPFAM" id="SSF56300">
    <property type="entry name" value="Metallo-dependent phosphatases"/>
    <property type="match status" value="1"/>
</dbReference>
<proteinExistence type="predicted"/>
<dbReference type="Gene3D" id="3.60.21.10">
    <property type="match status" value="1"/>
</dbReference>
<reference evidence="2 3" key="1">
    <citation type="submission" date="2018-03" db="EMBL/GenBank/DDBJ databases">
        <title>Genomic Encyclopedia of Archaeal and Bacterial Type Strains, Phase II (KMG-II): from individual species to whole genera.</title>
        <authorList>
            <person name="Goeker M."/>
        </authorList>
    </citation>
    <scope>NUCLEOTIDE SEQUENCE [LARGE SCALE GENOMIC DNA]</scope>
    <source>
        <strain evidence="2 3">DSM 100214</strain>
    </source>
</reference>
<dbReference type="EMBL" id="QICL01000043">
    <property type="protein sequence ID" value="PXV58832.1"/>
    <property type="molecule type" value="Genomic_DNA"/>
</dbReference>
<dbReference type="Proteomes" id="UP000247973">
    <property type="component" value="Unassembled WGS sequence"/>
</dbReference>
<organism evidence="2 3">
    <name type="scientific">Dysgonomonas alginatilytica</name>
    <dbReference type="NCBI Taxonomy" id="1605892"/>
    <lineage>
        <taxon>Bacteria</taxon>
        <taxon>Pseudomonadati</taxon>
        <taxon>Bacteroidota</taxon>
        <taxon>Bacteroidia</taxon>
        <taxon>Bacteroidales</taxon>
        <taxon>Dysgonomonadaceae</taxon>
        <taxon>Dysgonomonas</taxon>
    </lineage>
</organism>